<dbReference type="EMBL" id="WIVE01000046">
    <property type="protein sequence ID" value="MQX37533.1"/>
    <property type="molecule type" value="Genomic_DNA"/>
</dbReference>
<feature type="compositionally biased region" description="Low complexity" evidence="1">
    <location>
        <begin position="376"/>
        <end position="385"/>
    </location>
</feature>
<sequence length="513" mass="53927">MSTDTTAGPAPTRWPRGRRPRHIVAALALSALIGGCAVGEGGMIEMATPPAPAADSALAAMSRGDLGQAEAWAARALRDNPRNPYALLIWGLLSERAGQPAVATEAYAAILELNPTASINLTPMDIEASPRPIVEIAEQRLSRLPPTPVGPGFARVPGVTGPTAMETPQAPASPSAPDAVWENVSGRFETLERLYAQDLITDMEYRDRREDNIGALTPLTEPPPAAGLARPAPRPTAVVGRLRDLARTFERGAISAREHADERATILDALLPADPQVRDQADRTPDSARAVRRHGERLTDALRRGLITPSEYSAERSALAARAGALMPDDPAAAARLLPPARPAGAPEDAAEPGPAAMADGEADTPAPTEAVDASGAPRPLLPTTRPTPPAPVGPPNANREDPATQRFTGVTGAAAASDAEVAETRPIAPGDYVHLASYRSMDSARAGWEALSARYAGLLREMTPHFEEIALPERGTFIRLKAGPVAIPGGPTRLCDRLQAMGQFCEPTPLNP</sequence>
<evidence type="ECO:0008006" key="4">
    <source>
        <dbReference type="Google" id="ProtNLM"/>
    </source>
</evidence>
<evidence type="ECO:0000313" key="3">
    <source>
        <dbReference type="Proteomes" id="UP000434582"/>
    </source>
</evidence>
<organism evidence="2 3">
    <name type="scientific">Roseospira navarrensis</name>
    <dbReference type="NCBI Taxonomy" id="140058"/>
    <lineage>
        <taxon>Bacteria</taxon>
        <taxon>Pseudomonadati</taxon>
        <taxon>Pseudomonadota</taxon>
        <taxon>Alphaproteobacteria</taxon>
        <taxon>Rhodospirillales</taxon>
        <taxon>Rhodospirillaceae</taxon>
        <taxon>Roseospira</taxon>
    </lineage>
</organism>
<dbReference type="Proteomes" id="UP000434582">
    <property type="component" value="Unassembled WGS sequence"/>
</dbReference>
<feature type="region of interest" description="Disordered" evidence="1">
    <location>
        <begin position="275"/>
        <end position="296"/>
    </location>
</feature>
<keyword evidence="3" id="KW-1185">Reference proteome</keyword>
<feature type="region of interest" description="Disordered" evidence="1">
    <location>
        <begin position="337"/>
        <end position="404"/>
    </location>
</feature>
<evidence type="ECO:0000256" key="1">
    <source>
        <dbReference type="SAM" id="MobiDB-lite"/>
    </source>
</evidence>
<reference evidence="2 3" key="1">
    <citation type="submission" date="2019-10" db="EMBL/GenBank/DDBJ databases">
        <title>Draft whole-genome sequence of the purple nonsulfur photosynthetic bacterium Roseospira navarrensis DSM 15114.</title>
        <authorList>
            <person name="Kyndt J.A."/>
            <person name="Meyer T.E."/>
        </authorList>
    </citation>
    <scope>NUCLEOTIDE SEQUENCE [LARGE SCALE GENOMIC DNA]</scope>
    <source>
        <strain evidence="2 3">DSM 15114</strain>
    </source>
</reference>
<protein>
    <recommendedName>
        <fullName evidence="4">SPOR domain-containing protein</fullName>
    </recommendedName>
</protein>
<dbReference type="SUPFAM" id="SSF48452">
    <property type="entry name" value="TPR-like"/>
    <property type="match status" value="1"/>
</dbReference>
<dbReference type="OrthoDB" id="7338235at2"/>
<feature type="compositionally biased region" description="Pro residues" evidence="1">
    <location>
        <begin position="386"/>
        <end position="395"/>
    </location>
</feature>
<accession>A0A7X1ZFT8</accession>
<dbReference type="AlphaFoldDB" id="A0A7X1ZFT8"/>
<dbReference type="InterPro" id="IPR011990">
    <property type="entry name" value="TPR-like_helical_dom_sf"/>
</dbReference>
<dbReference type="Gene3D" id="1.25.40.10">
    <property type="entry name" value="Tetratricopeptide repeat domain"/>
    <property type="match status" value="1"/>
</dbReference>
<gene>
    <name evidence="2" type="ORF">GHC57_13495</name>
</gene>
<feature type="compositionally biased region" description="Basic and acidic residues" evidence="1">
    <location>
        <begin position="276"/>
        <end position="286"/>
    </location>
</feature>
<evidence type="ECO:0000313" key="2">
    <source>
        <dbReference type="EMBL" id="MQX37533.1"/>
    </source>
</evidence>
<proteinExistence type="predicted"/>
<name>A0A7X1ZFT8_9PROT</name>
<dbReference type="RefSeq" id="WP_153345106.1">
    <property type="nucleotide sequence ID" value="NZ_WIVE01000046.1"/>
</dbReference>
<feature type="compositionally biased region" description="Low complexity" evidence="1">
    <location>
        <begin position="337"/>
        <end position="360"/>
    </location>
</feature>
<comment type="caution">
    <text evidence="2">The sequence shown here is derived from an EMBL/GenBank/DDBJ whole genome shotgun (WGS) entry which is preliminary data.</text>
</comment>